<dbReference type="SMART" id="SM00409">
    <property type="entry name" value="IG"/>
    <property type="match status" value="2"/>
</dbReference>
<dbReference type="PANTHER" id="PTHR19433:SF127">
    <property type="entry name" value="NITR9"/>
    <property type="match status" value="1"/>
</dbReference>
<evidence type="ECO:0000256" key="3">
    <source>
        <dbReference type="ARBA" id="ARBA00022729"/>
    </source>
</evidence>
<dbReference type="SMART" id="SM00406">
    <property type="entry name" value="IGv"/>
    <property type="match status" value="2"/>
</dbReference>
<dbReference type="CDD" id="cd00099">
    <property type="entry name" value="IgV"/>
    <property type="match status" value="1"/>
</dbReference>
<dbReference type="PANTHER" id="PTHR19433">
    <property type="entry name" value="T-CELL RECEPTOR ALPHA CHAIN V REGION-RELATED"/>
    <property type="match status" value="1"/>
</dbReference>
<gene>
    <name evidence="10" type="primary">LOC116316457</name>
</gene>
<organism evidence="10 11">
    <name type="scientific">Oreochromis aureus</name>
    <name type="common">Israeli tilapia</name>
    <name type="synonym">Chromis aureus</name>
    <dbReference type="NCBI Taxonomy" id="47969"/>
    <lineage>
        <taxon>Eukaryota</taxon>
        <taxon>Metazoa</taxon>
        <taxon>Chordata</taxon>
        <taxon>Craniata</taxon>
        <taxon>Vertebrata</taxon>
        <taxon>Euteleostomi</taxon>
        <taxon>Actinopterygii</taxon>
        <taxon>Neopterygii</taxon>
        <taxon>Teleostei</taxon>
        <taxon>Neoteleostei</taxon>
        <taxon>Acanthomorphata</taxon>
        <taxon>Ovalentaria</taxon>
        <taxon>Cichlomorphae</taxon>
        <taxon>Cichliformes</taxon>
        <taxon>Cichlidae</taxon>
        <taxon>African cichlids</taxon>
        <taxon>Pseudocrenilabrinae</taxon>
        <taxon>Oreochromini</taxon>
        <taxon>Oreochromis</taxon>
    </lineage>
</organism>
<evidence type="ECO:0000259" key="9">
    <source>
        <dbReference type="PROSITE" id="PS50835"/>
    </source>
</evidence>
<feature type="transmembrane region" description="Helical" evidence="8">
    <location>
        <begin position="281"/>
        <end position="300"/>
    </location>
</feature>
<dbReference type="PROSITE" id="PS50835">
    <property type="entry name" value="IG_LIKE"/>
    <property type="match status" value="2"/>
</dbReference>
<keyword evidence="4" id="KW-0391">Immunity</keyword>
<evidence type="ECO:0000256" key="1">
    <source>
        <dbReference type="ARBA" id="ARBA00004236"/>
    </source>
</evidence>
<sequence>MGNNNGGVCVLQSHDSCFLAYSVTLNQPIKYSLAPEETMNRKILSIQVTDLNMMISPPSVFYLMLLFFGEMAQKSHQSSSVHQDKGFISTNVGESVTLQCFYEGEVAARFYWYKQTLGERPRLISSFYSYDKNGTFYDECENNPRFTLSTEKAQNHLMITDLQVSDSATYFCVCSFSVSFEFAEGITVSVKGSALNSRPLIQQSASKPIQPGGSVTLNCTVQTGTCDEEHSVYWFRDSKESHSGLIYSHGGRNDECERKPKTDTNTCVYSLPMKNLDVSHVGIYYCAVASCGYLLFGNGTKLDFEDKLDSLLLAYVLNGAVAFNTIVIVFLISSMSLKKIKHCLCTESLRFSDLAMTNEMGYQSFLRANKINNTGRHGDDTWSECVYFSVN</sequence>
<accession>A0A668RMI6</accession>
<evidence type="ECO:0000313" key="10">
    <source>
        <dbReference type="Ensembl" id="ENSOABP00000000966.2"/>
    </source>
</evidence>
<dbReference type="GO" id="GO:0002376">
    <property type="term" value="P:immune system process"/>
    <property type="evidence" value="ECO:0007669"/>
    <property type="project" value="UniProtKB-KW"/>
</dbReference>
<comment type="subcellular location">
    <subcellularLocation>
        <location evidence="1">Cell membrane</location>
    </subcellularLocation>
</comment>
<feature type="transmembrane region" description="Helical" evidence="8">
    <location>
        <begin position="312"/>
        <end position="332"/>
    </location>
</feature>
<evidence type="ECO:0000256" key="8">
    <source>
        <dbReference type="SAM" id="Phobius"/>
    </source>
</evidence>
<dbReference type="InterPro" id="IPR013783">
    <property type="entry name" value="Ig-like_fold"/>
</dbReference>
<protein>
    <recommendedName>
        <fullName evidence="9">Ig-like domain-containing protein</fullName>
    </recommendedName>
</protein>
<dbReference type="Proteomes" id="UP000472276">
    <property type="component" value="Unassembled WGS sequence"/>
</dbReference>
<dbReference type="Ensembl" id="ENSOABT00000001000.2">
    <property type="protein sequence ID" value="ENSOABP00000000966.2"/>
    <property type="gene ID" value="ENSOABG00000000582.2"/>
</dbReference>
<keyword evidence="3" id="KW-0732">Signal</keyword>
<proteinExistence type="predicted"/>
<dbReference type="Gene3D" id="2.60.40.10">
    <property type="entry name" value="Immunoglobulins"/>
    <property type="match status" value="2"/>
</dbReference>
<keyword evidence="7" id="KW-0325">Glycoprotein</keyword>
<keyword evidence="8" id="KW-1133">Transmembrane helix</keyword>
<keyword evidence="2" id="KW-1003">Cell membrane</keyword>
<dbReference type="InterPro" id="IPR013106">
    <property type="entry name" value="Ig_V-set"/>
</dbReference>
<name>A0A668RMI6_OREAU</name>
<dbReference type="Pfam" id="PF07686">
    <property type="entry name" value="V-set"/>
    <property type="match status" value="2"/>
</dbReference>
<evidence type="ECO:0000256" key="2">
    <source>
        <dbReference type="ARBA" id="ARBA00022475"/>
    </source>
</evidence>
<dbReference type="InterPro" id="IPR036179">
    <property type="entry name" value="Ig-like_dom_sf"/>
</dbReference>
<dbReference type="SUPFAM" id="SSF48726">
    <property type="entry name" value="Immunoglobulin"/>
    <property type="match status" value="2"/>
</dbReference>
<keyword evidence="11" id="KW-1185">Reference proteome</keyword>
<evidence type="ECO:0000256" key="7">
    <source>
        <dbReference type="ARBA" id="ARBA00023180"/>
    </source>
</evidence>
<feature type="domain" description="Ig-like" evidence="9">
    <location>
        <begin position="58"/>
        <end position="189"/>
    </location>
</feature>
<dbReference type="InterPro" id="IPR003599">
    <property type="entry name" value="Ig_sub"/>
</dbReference>
<dbReference type="AlphaFoldDB" id="A0A668RMI6"/>
<dbReference type="InterPro" id="IPR007110">
    <property type="entry name" value="Ig-like_dom"/>
</dbReference>
<reference evidence="10" key="1">
    <citation type="submission" date="2025-08" db="UniProtKB">
        <authorList>
            <consortium name="Ensembl"/>
        </authorList>
    </citation>
    <scope>IDENTIFICATION</scope>
</reference>
<evidence type="ECO:0000313" key="11">
    <source>
        <dbReference type="Proteomes" id="UP000472276"/>
    </source>
</evidence>
<dbReference type="GO" id="GO:0005886">
    <property type="term" value="C:plasma membrane"/>
    <property type="evidence" value="ECO:0007669"/>
    <property type="project" value="UniProtKB-SubCell"/>
</dbReference>
<keyword evidence="6" id="KW-1015">Disulfide bond</keyword>
<evidence type="ECO:0000256" key="6">
    <source>
        <dbReference type="ARBA" id="ARBA00023157"/>
    </source>
</evidence>
<reference evidence="10" key="2">
    <citation type="submission" date="2025-09" db="UniProtKB">
        <authorList>
            <consortium name="Ensembl"/>
        </authorList>
    </citation>
    <scope>IDENTIFICATION</scope>
</reference>
<dbReference type="GO" id="GO:0009617">
    <property type="term" value="P:response to bacterium"/>
    <property type="evidence" value="ECO:0007669"/>
    <property type="project" value="TreeGrafter"/>
</dbReference>
<keyword evidence="8" id="KW-0812">Transmembrane</keyword>
<keyword evidence="5 8" id="KW-0472">Membrane</keyword>
<evidence type="ECO:0000256" key="5">
    <source>
        <dbReference type="ARBA" id="ARBA00023136"/>
    </source>
</evidence>
<feature type="domain" description="Ig-like" evidence="9">
    <location>
        <begin position="199"/>
        <end position="288"/>
    </location>
</feature>
<evidence type="ECO:0000256" key="4">
    <source>
        <dbReference type="ARBA" id="ARBA00022859"/>
    </source>
</evidence>
<dbReference type="InterPro" id="IPR052051">
    <property type="entry name" value="TCR_complex_component"/>
</dbReference>